<dbReference type="PROSITE" id="PS51194">
    <property type="entry name" value="HELICASE_CTER"/>
    <property type="match status" value="1"/>
</dbReference>
<dbReference type="SMART" id="SM00490">
    <property type="entry name" value="HELICc"/>
    <property type="match status" value="1"/>
</dbReference>
<dbReference type="CDD" id="cd18787">
    <property type="entry name" value="SF2_C_DEAD"/>
    <property type="match status" value="1"/>
</dbReference>
<proteinExistence type="predicted"/>
<evidence type="ECO:0000256" key="2">
    <source>
        <dbReference type="ARBA" id="ARBA00022801"/>
    </source>
</evidence>
<evidence type="ECO:0000259" key="6">
    <source>
        <dbReference type="PROSITE" id="PS51194"/>
    </source>
</evidence>
<dbReference type="GO" id="GO:0003676">
    <property type="term" value="F:nucleic acid binding"/>
    <property type="evidence" value="ECO:0007669"/>
    <property type="project" value="InterPro"/>
</dbReference>
<comment type="caution">
    <text evidence="7">The sequence shown here is derived from an EMBL/GenBank/DDBJ whole genome shotgun (WGS) entry which is preliminary data.</text>
</comment>
<evidence type="ECO:0000256" key="4">
    <source>
        <dbReference type="ARBA" id="ARBA00022840"/>
    </source>
</evidence>
<keyword evidence="2" id="KW-0378">Hydrolase</keyword>
<dbReference type="Pfam" id="PF00271">
    <property type="entry name" value="Helicase_C"/>
    <property type="match status" value="1"/>
</dbReference>
<evidence type="ECO:0000256" key="1">
    <source>
        <dbReference type="ARBA" id="ARBA00022741"/>
    </source>
</evidence>
<evidence type="ECO:0000313" key="7">
    <source>
        <dbReference type="EMBL" id="KAG2215845.1"/>
    </source>
</evidence>
<keyword evidence="4" id="KW-0067">ATP-binding</keyword>
<dbReference type="InterPro" id="IPR011545">
    <property type="entry name" value="DEAD/DEAH_box_helicase_dom"/>
</dbReference>
<keyword evidence="1" id="KW-0547">Nucleotide-binding</keyword>
<dbReference type="AlphaFoldDB" id="A0A8H7RSF0"/>
<dbReference type="GO" id="GO:0005524">
    <property type="term" value="F:ATP binding"/>
    <property type="evidence" value="ECO:0007669"/>
    <property type="project" value="UniProtKB-KW"/>
</dbReference>
<dbReference type="PROSITE" id="PS51192">
    <property type="entry name" value="HELICASE_ATP_BIND_1"/>
    <property type="match status" value="1"/>
</dbReference>
<accession>A0A8H7RSF0</accession>
<dbReference type="CDD" id="cd00268">
    <property type="entry name" value="DEADc"/>
    <property type="match status" value="1"/>
</dbReference>
<dbReference type="Gene3D" id="3.40.50.300">
    <property type="entry name" value="P-loop containing nucleotide triphosphate hydrolases"/>
    <property type="match status" value="2"/>
</dbReference>
<gene>
    <name evidence="7" type="ORF">INT45_005513</name>
</gene>
<dbReference type="OrthoDB" id="10256233at2759"/>
<dbReference type="SUPFAM" id="SSF52540">
    <property type="entry name" value="P-loop containing nucleoside triphosphate hydrolases"/>
    <property type="match status" value="1"/>
</dbReference>
<sequence>MQKLITTTKSWVWTPLLHHSIHNQQKASFTWTPILHSKRSQLRKPNYSSLTKHMKPDGLTGRQRRDVLRSKLNDRTTGARHVPYIPVKNRLETIPSTLSKKLPESFDDLGLQEQTQLVQAIRSILPDQAKPTEIQALTIPTILSTKDARHILCAAETGSGKTLAYLVPTIHGLKQTENKRKRRLDRPRAIVLVPTRELVSQVVQTCKSLAHSVKFRSLGLDGKTPRHRLVKDLEYPVDVLITTPTTLRKYVKDHTFSLTDVQFLIVDEADSLFDAGWGDDVQSIMKKIPQETSKTIVVSATLPRSVHRTLDELFGQDNMLKITTPSLHRALPNLKQSFIDLQRFNGNRQLALLDVLKKNIKDEKTLVFCNTKHSTELLQQWLASKEVDVLVLHKDVDRKQTMGLFSGEIELKEEEEEEKSKKNYNVLISTDIASRGIDTTFVDHVVLYDFPASMIDYLHRVGRTARAGRTGKATSLIGRKDRMIADRIKRSIREGAVIT</sequence>
<organism evidence="7 8">
    <name type="scientific">Circinella minor</name>
    <dbReference type="NCBI Taxonomy" id="1195481"/>
    <lineage>
        <taxon>Eukaryota</taxon>
        <taxon>Fungi</taxon>
        <taxon>Fungi incertae sedis</taxon>
        <taxon>Mucoromycota</taxon>
        <taxon>Mucoromycotina</taxon>
        <taxon>Mucoromycetes</taxon>
        <taxon>Mucorales</taxon>
        <taxon>Lichtheimiaceae</taxon>
        <taxon>Circinella</taxon>
    </lineage>
</organism>
<dbReference type="PANTHER" id="PTHR47960">
    <property type="entry name" value="DEAD-BOX ATP-DEPENDENT RNA HELICASE 50"/>
    <property type="match status" value="1"/>
</dbReference>
<evidence type="ECO:0000259" key="5">
    <source>
        <dbReference type="PROSITE" id="PS51192"/>
    </source>
</evidence>
<dbReference type="InterPro" id="IPR001650">
    <property type="entry name" value="Helicase_C-like"/>
</dbReference>
<dbReference type="EMBL" id="JAEPRB010000483">
    <property type="protein sequence ID" value="KAG2215845.1"/>
    <property type="molecule type" value="Genomic_DNA"/>
</dbReference>
<dbReference type="InterPro" id="IPR014001">
    <property type="entry name" value="Helicase_ATP-bd"/>
</dbReference>
<name>A0A8H7RSF0_9FUNG</name>
<dbReference type="InterPro" id="IPR044742">
    <property type="entry name" value="DEAD/DEAH_RhlB"/>
</dbReference>
<reference evidence="7 8" key="1">
    <citation type="submission" date="2020-12" db="EMBL/GenBank/DDBJ databases">
        <title>Metabolic potential, ecology and presence of endohyphal bacteria is reflected in genomic diversity of Mucoromycotina.</title>
        <authorList>
            <person name="Muszewska A."/>
            <person name="Okrasinska A."/>
            <person name="Steczkiewicz K."/>
            <person name="Drgas O."/>
            <person name="Orlowska M."/>
            <person name="Perlinska-Lenart U."/>
            <person name="Aleksandrzak-Piekarczyk T."/>
            <person name="Szatraj K."/>
            <person name="Zielenkiewicz U."/>
            <person name="Pilsyk S."/>
            <person name="Malc E."/>
            <person name="Mieczkowski P."/>
            <person name="Kruszewska J.S."/>
            <person name="Biernat P."/>
            <person name="Pawlowska J."/>
        </authorList>
    </citation>
    <scope>NUCLEOTIDE SEQUENCE [LARGE SCALE GENOMIC DNA]</scope>
    <source>
        <strain evidence="7 8">CBS 142.35</strain>
    </source>
</reference>
<evidence type="ECO:0008006" key="9">
    <source>
        <dbReference type="Google" id="ProtNLM"/>
    </source>
</evidence>
<feature type="domain" description="Helicase C-terminal" evidence="6">
    <location>
        <begin position="352"/>
        <end position="499"/>
    </location>
</feature>
<dbReference type="GO" id="GO:0004386">
    <property type="term" value="F:helicase activity"/>
    <property type="evidence" value="ECO:0007669"/>
    <property type="project" value="UniProtKB-KW"/>
</dbReference>
<dbReference type="Pfam" id="PF00270">
    <property type="entry name" value="DEAD"/>
    <property type="match status" value="1"/>
</dbReference>
<dbReference type="GO" id="GO:0016787">
    <property type="term" value="F:hydrolase activity"/>
    <property type="evidence" value="ECO:0007669"/>
    <property type="project" value="UniProtKB-KW"/>
</dbReference>
<dbReference type="SMART" id="SM00487">
    <property type="entry name" value="DEXDc"/>
    <property type="match status" value="1"/>
</dbReference>
<feature type="domain" description="Helicase ATP-binding" evidence="5">
    <location>
        <begin position="142"/>
        <end position="320"/>
    </location>
</feature>
<protein>
    <recommendedName>
        <fullName evidence="9">RNA helicase</fullName>
    </recommendedName>
</protein>
<keyword evidence="8" id="KW-1185">Reference proteome</keyword>
<evidence type="ECO:0000256" key="3">
    <source>
        <dbReference type="ARBA" id="ARBA00022806"/>
    </source>
</evidence>
<dbReference type="InterPro" id="IPR027417">
    <property type="entry name" value="P-loop_NTPase"/>
</dbReference>
<evidence type="ECO:0000313" key="8">
    <source>
        <dbReference type="Proteomes" id="UP000646827"/>
    </source>
</evidence>
<keyword evidence="3" id="KW-0347">Helicase</keyword>
<dbReference type="Proteomes" id="UP000646827">
    <property type="component" value="Unassembled WGS sequence"/>
</dbReference>